<keyword evidence="4" id="KW-1185">Reference proteome</keyword>
<keyword evidence="1" id="KW-0812">Transmembrane</keyword>
<protein>
    <submittedName>
        <fullName evidence="3">t-SNARE</fullName>
    </submittedName>
</protein>
<dbReference type="OrthoDB" id="10255013at2759"/>
<comment type="caution">
    <text evidence="3">The sequence shown here is derived from an EMBL/GenBank/DDBJ whole genome shotgun (WGS) entry which is preliminary data.</text>
</comment>
<gene>
    <name evidence="3" type="ORF">EJ08DRAFT_297509</name>
</gene>
<dbReference type="Gene3D" id="1.20.58.70">
    <property type="match status" value="1"/>
</dbReference>
<feature type="transmembrane region" description="Helical" evidence="1">
    <location>
        <begin position="264"/>
        <end position="288"/>
    </location>
</feature>
<dbReference type="Proteomes" id="UP000800235">
    <property type="component" value="Unassembled WGS sequence"/>
</dbReference>
<evidence type="ECO:0000256" key="1">
    <source>
        <dbReference type="SAM" id="Phobius"/>
    </source>
</evidence>
<dbReference type="EMBL" id="MU007048">
    <property type="protein sequence ID" value="KAF2429270.1"/>
    <property type="molecule type" value="Genomic_DNA"/>
</dbReference>
<dbReference type="InterPro" id="IPR010989">
    <property type="entry name" value="SNARE"/>
</dbReference>
<dbReference type="SUPFAM" id="SSF47661">
    <property type="entry name" value="t-snare proteins"/>
    <property type="match status" value="1"/>
</dbReference>
<dbReference type="GO" id="GO:0016020">
    <property type="term" value="C:membrane"/>
    <property type="evidence" value="ECO:0007669"/>
    <property type="project" value="InterPro"/>
</dbReference>
<sequence>MTTYDSENPYACAPSLFQGQHNPPSYSPYHSTPVLGIHEFLTRVETIRPQMERLTENISLIASCHQRSLSNAPVSSGSAIDHLVLQTQVLIAYINDTIKYLDTDASRSGGNASKSSQLRNLKTQFRTRLEQYHHEESEYKRRFEQDIGRQYRVANSDASEDEVREAMTANWVDEDIFQNALGSKTSSAGALAAIRSRHNDIQQIVRTLAHLDKVFEDMGDMLSNHEPVMAQLDGPAVMIAQYDGPDDETNVRGGEGRRDRTLRALLICIAAWIVLSAISGIAAGIYLATRDRKDDDYHRGTNF</sequence>
<name>A0A9P4NPI4_9PEZI</name>
<dbReference type="Pfam" id="PF00804">
    <property type="entry name" value="Syntaxin"/>
    <property type="match status" value="1"/>
</dbReference>
<evidence type="ECO:0000259" key="2">
    <source>
        <dbReference type="Pfam" id="PF00804"/>
    </source>
</evidence>
<keyword evidence="1" id="KW-0472">Membrane</keyword>
<keyword evidence="1" id="KW-1133">Transmembrane helix</keyword>
<dbReference type="InterPro" id="IPR006011">
    <property type="entry name" value="Syntaxin_N"/>
</dbReference>
<reference evidence="3" key="1">
    <citation type="journal article" date="2020" name="Stud. Mycol.">
        <title>101 Dothideomycetes genomes: a test case for predicting lifestyles and emergence of pathogens.</title>
        <authorList>
            <person name="Haridas S."/>
            <person name="Albert R."/>
            <person name="Binder M."/>
            <person name="Bloem J."/>
            <person name="Labutti K."/>
            <person name="Salamov A."/>
            <person name="Andreopoulos B."/>
            <person name="Baker S."/>
            <person name="Barry K."/>
            <person name="Bills G."/>
            <person name="Bluhm B."/>
            <person name="Cannon C."/>
            <person name="Castanera R."/>
            <person name="Culley D."/>
            <person name="Daum C."/>
            <person name="Ezra D."/>
            <person name="Gonzalez J."/>
            <person name="Henrissat B."/>
            <person name="Kuo A."/>
            <person name="Liang C."/>
            <person name="Lipzen A."/>
            <person name="Lutzoni F."/>
            <person name="Magnuson J."/>
            <person name="Mondo S."/>
            <person name="Nolan M."/>
            <person name="Ohm R."/>
            <person name="Pangilinan J."/>
            <person name="Park H.-J."/>
            <person name="Ramirez L."/>
            <person name="Alfaro M."/>
            <person name="Sun H."/>
            <person name="Tritt A."/>
            <person name="Yoshinaga Y."/>
            <person name="Zwiers L.-H."/>
            <person name="Turgeon B."/>
            <person name="Goodwin S."/>
            <person name="Spatafora J."/>
            <person name="Crous P."/>
            <person name="Grigoriev I."/>
        </authorList>
    </citation>
    <scope>NUCLEOTIDE SEQUENCE</scope>
    <source>
        <strain evidence="3">CBS 130266</strain>
    </source>
</reference>
<accession>A0A9P4NPI4</accession>
<dbReference type="GO" id="GO:0016192">
    <property type="term" value="P:vesicle-mediated transport"/>
    <property type="evidence" value="ECO:0007669"/>
    <property type="project" value="InterPro"/>
</dbReference>
<feature type="domain" description="Syntaxin N-terminal" evidence="2">
    <location>
        <begin position="37"/>
        <end position="181"/>
    </location>
</feature>
<evidence type="ECO:0000313" key="3">
    <source>
        <dbReference type="EMBL" id="KAF2429270.1"/>
    </source>
</evidence>
<dbReference type="AlphaFoldDB" id="A0A9P4NPI4"/>
<organism evidence="3 4">
    <name type="scientific">Tothia fuscella</name>
    <dbReference type="NCBI Taxonomy" id="1048955"/>
    <lineage>
        <taxon>Eukaryota</taxon>
        <taxon>Fungi</taxon>
        <taxon>Dikarya</taxon>
        <taxon>Ascomycota</taxon>
        <taxon>Pezizomycotina</taxon>
        <taxon>Dothideomycetes</taxon>
        <taxon>Pleosporomycetidae</taxon>
        <taxon>Venturiales</taxon>
        <taxon>Cylindrosympodiaceae</taxon>
        <taxon>Tothia</taxon>
    </lineage>
</organism>
<proteinExistence type="predicted"/>
<evidence type="ECO:0000313" key="4">
    <source>
        <dbReference type="Proteomes" id="UP000800235"/>
    </source>
</evidence>